<evidence type="ECO:0000313" key="2">
    <source>
        <dbReference type="EMBL" id="QCI80260.1"/>
    </source>
</evidence>
<dbReference type="InterPro" id="IPR043426">
    <property type="entry name" value="MltB-like"/>
</dbReference>
<evidence type="ECO:0000259" key="1">
    <source>
        <dbReference type="Pfam" id="PF13406"/>
    </source>
</evidence>
<dbReference type="PANTHER" id="PTHR30163">
    <property type="entry name" value="MEMBRANE-BOUND LYTIC MUREIN TRANSGLYCOSYLASE B"/>
    <property type="match status" value="1"/>
</dbReference>
<dbReference type="Gene3D" id="1.10.530.10">
    <property type="match status" value="1"/>
</dbReference>
<dbReference type="InterPro" id="IPR023346">
    <property type="entry name" value="Lysozyme-like_dom_sf"/>
</dbReference>
<evidence type="ECO:0000313" key="3">
    <source>
        <dbReference type="Proteomes" id="UP000298714"/>
    </source>
</evidence>
<dbReference type="InterPro" id="IPR031304">
    <property type="entry name" value="SLT_2"/>
</dbReference>
<name>A0A4D7C7W4_9SPHN</name>
<dbReference type="EMBL" id="CP039704">
    <property type="protein sequence ID" value="QCI80260.1"/>
    <property type="molecule type" value="Genomic_DNA"/>
</dbReference>
<proteinExistence type="predicted"/>
<accession>A0A4D7C7W4</accession>
<dbReference type="KEGG" id="hgn:E6W36_14340"/>
<keyword evidence="3" id="KW-1185">Reference proteome</keyword>
<sequence length="103" mass="10886">MLDRGALARTEAAPRCPRVFAAHSRALPVGQWRALGLAGIPSAWADDLPAVLVEPDGAGGPAYLTLPNYRALLQYNCSNFYALSVALLADRLAQPEADPDAQG</sequence>
<dbReference type="Pfam" id="PF13406">
    <property type="entry name" value="SLT_2"/>
    <property type="match status" value="1"/>
</dbReference>
<dbReference type="Proteomes" id="UP000298714">
    <property type="component" value="Chromosome"/>
</dbReference>
<dbReference type="AlphaFoldDB" id="A0A4D7C7W4"/>
<dbReference type="PANTHER" id="PTHR30163:SF8">
    <property type="entry name" value="LYTIC MUREIN TRANSGLYCOSYLASE"/>
    <property type="match status" value="1"/>
</dbReference>
<gene>
    <name evidence="2" type="ORF">E6W36_14340</name>
</gene>
<organism evidence="2 3">
    <name type="scientific">Hankyongella ginsenosidimutans</name>
    <dbReference type="NCBI Taxonomy" id="1763828"/>
    <lineage>
        <taxon>Bacteria</taxon>
        <taxon>Pseudomonadati</taxon>
        <taxon>Pseudomonadota</taxon>
        <taxon>Alphaproteobacteria</taxon>
        <taxon>Sphingomonadales</taxon>
        <taxon>Sphingomonadaceae</taxon>
        <taxon>Hankyongella</taxon>
    </lineage>
</organism>
<protein>
    <recommendedName>
        <fullName evidence="1">Transglycosylase SLT domain-containing protein</fullName>
    </recommendedName>
</protein>
<reference evidence="3" key="1">
    <citation type="submission" date="2019-04" db="EMBL/GenBank/DDBJ databases">
        <title>Complete genome sequence of Sphingomonas sp. W1-2-3.</title>
        <authorList>
            <person name="Im W.T."/>
        </authorList>
    </citation>
    <scope>NUCLEOTIDE SEQUENCE [LARGE SCALE GENOMIC DNA]</scope>
    <source>
        <strain evidence="3">W1-2-3</strain>
    </source>
</reference>
<dbReference type="SUPFAM" id="SSF53955">
    <property type="entry name" value="Lysozyme-like"/>
    <property type="match status" value="1"/>
</dbReference>
<dbReference type="GO" id="GO:0008933">
    <property type="term" value="F:peptidoglycan lytic transglycosylase activity"/>
    <property type="evidence" value="ECO:0007669"/>
    <property type="project" value="TreeGrafter"/>
</dbReference>
<dbReference type="GO" id="GO:0009253">
    <property type="term" value="P:peptidoglycan catabolic process"/>
    <property type="evidence" value="ECO:0007669"/>
    <property type="project" value="TreeGrafter"/>
</dbReference>
<feature type="domain" description="Transglycosylase SLT" evidence="1">
    <location>
        <begin position="22"/>
        <end position="90"/>
    </location>
</feature>